<reference evidence="1" key="2">
    <citation type="submission" date="2023-06" db="EMBL/GenBank/DDBJ databases">
        <authorList>
            <person name="Ma L."/>
            <person name="Liu K.-W."/>
            <person name="Li Z."/>
            <person name="Hsiao Y.-Y."/>
            <person name="Qi Y."/>
            <person name="Fu T."/>
            <person name="Tang G."/>
            <person name="Zhang D."/>
            <person name="Sun W.-H."/>
            <person name="Liu D.-K."/>
            <person name="Li Y."/>
            <person name="Chen G.-Z."/>
            <person name="Liu X.-D."/>
            <person name="Liao X.-Y."/>
            <person name="Jiang Y.-T."/>
            <person name="Yu X."/>
            <person name="Hao Y."/>
            <person name="Huang J."/>
            <person name="Zhao X.-W."/>
            <person name="Ke S."/>
            <person name="Chen Y.-Y."/>
            <person name="Wu W.-L."/>
            <person name="Hsu J.-L."/>
            <person name="Lin Y.-F."/>
            <person name="Huang M.-D."/>
            <person name="Li C.-Y."/>
            <person name="Huang L."/>
            <person name="Wang Z.-W."/>
            <person name="Zhao X."/>
            <person name="Zhong W.-Y."/>
            <person name="Peng D.-H."/>
            <person name="Ahmad S."/>
            <person name="Lan S."/>
            <person name="Zhang J.-S."/>
            <person name="Tsai W.-C."/>
            <person name="Van De Peer Y."/>
            <person name="Liu Z.-J."/>
        </authorList>
    </citation>
    <scope>NUCLEOTIDE SEQUENCE</scope>
    <source>
        <strain evidence="1">SCP</strain>
        <tissue evidence="1">Leaves</tissue>
    </source>
</reference>
<accession>A0AAV9A2V8</accession>
<evidence type="ECO:0000313" key="2">
    <source>
        <dbReference type="Proteomes" id="UP001179952"/>
    </source>
</evidence>
<sequence length="64" mass="7711">MKLQKSDSNRMLMALGQNIQLGEQGLDVEDSARILKYRESKLFFFFLLKEILEKELVKEREIWY</sequence>
<keyword evidence="2" id="KW-1185">Reference proteome</keyword>
<protein>
    <submittedName>
        <fullName evidence="1">Uncharacterized protein</fullName>
    </submittedName>
</protein>
<proteinExistence type="predicted"/>
<evidence type="ECO:0000313" key="1">
    <source>
        <dbReference type="EMBL" id="KAK1258461.1"/>
    </source>
</evidence>
<gene>
    <name evidence="1" type="ORF">QJS04_geneDACA017292</name>
</gene>
<dbReference type="AlphaFoldDB" id="A0AAV9A2V8"/>
<dbReference type="EMBL" id="JAUJYN010000016">
    <property type="protein sequence ID" value="KAK1258461.1"/>
    <property type="molecule type" value="Genomic_DNA"/>
</dbReference>
<name>A0AAV9A2V8_ACOGR</name>
<dbReference type="Proteomes" id="UP001179952">
    <property type="component" value="Unassembled WGS sequence"/>
</dbReference>
<organism evidence="1 2">
    <name type="scientific">Acorus gramineus</name>
    <name type="common">Dwarf sweet flag</name>
    <dbReference type="NCBI Taxonomy" id="55184"/>
    <lineage>
        <taxon>Eukaryota</taxon>
        <taxon>Viridiplantae</taxon>
        <taxon>Streptophyta</taxon>
        <taxon>Embryophyta</taxon>
        <taxon>Tracheophyta</taxon>
        <taxon>Spermatophyta</taxon>
        <taxon>Magnoliopsida</taxon>
        <taxon>Liliopsida</taxon>
        <taxon>Acoraceae</taxon>
        <taxon>Acorus</taxon>
    </lineage>
</organism>
<reference evidence="1" key="1">
    <citation type="journal article" date="2023" name="Nat. Commun.">
        <title>Diploid and tetraploid genomes of Acorus and the evolution of monocots.</title>
        <authorList>
            <person name="Ma L."/>
            <person name="Liu K.W."/>
            <person name="Li Z."/>
            <person name="Hsiao Y.Y."/>
            <person name="Qi Y."/>
            <person name="Fu T."/>
            <person name="Tang G.D."/>
            <person name="Zhang D."/>
            <person name="Sun W.H."/>
            <person name="Liu D.K."/>
            <person name="Li Y."/>
            <person name="Chen G.Z."/>
            <person name="Liu X.D."/>
            <person name="Liao X.Y."/>
            <person name="Jiang Y.T."/>
            <person name="Yu X."/>
            <person name="Hao Y."/>
            <person name="Huang J."/>
            <person name="Zhao X.W."/>
            <person name="Ke S."/>
            <person name="Chen Y.Y."/>
            <person name="Wu W.L."/>
            <person name="Hsu J.L."/>
            <person name="Lin Y.F."/>
            <person name="Huang M.D."/>
            <person name="Li C.Y."/>
            <person name="Huang L."/>
            <person name="Wang Z.W."/>
            <person name="Zhao X."/>
            <person name="Zhong W.Y."/>
            <person name="Peng D.H."/>
            <person name="Ahmad S."/>
            <person name="Lan S."/>
            <person name="Zhang J.S."/>
            <person name="Tsai W.C."/>
            <person name="Van de Peer Y."/>
            <person name="Liu Z.J."/>
        </authorList>
    </citation>
    <scope>NUCLEOTIDE SEQUENCE</scope>
    <source>
        <strain evidence="1">SCP</strain>
    </source>
</reference>
<comment type="caution">
    <text evidence="1">The sequence shown here is derived from an EMBL/GenBank/DDBJ whole genome shotgun (WGS) entry which is preliminary data.</text>
</comment>